<feature type="compositionally biased region" description="Polar residues" evidence="13">
    <location>
        <begin position="632"/>
        <end position="643"/>
    </location>
</feature>
<evidence type="ECO:0000256" key="6">
    <source>
        <dbReference type="ARBA" id="ARBA00022679"/>
    </source>
</evidence>
<evidence type="ECO:0000256" key="9">
    <source>
        <dbReference type="ARBA" id="ARBA00022840"/>
    </source>
</evidence>
<dbReference type="GO" id="GO:0000399">
    <property type="term" value="C:cellular bud neck septin structure"/>
    <property type="evidence" value="ECO:0007669"/>
    <property type="project" value="UniProtKB-ARBA"/>
</dbReference>
<evidence type="ECO:0000256" key="11">
    <source>
        <dbReference type="ARBA" id="ARBA00048679"/>
    </source>
</evidence>
<keyword evidence="16" id="KW-1185">Reference proteome</keyword>
<protein>
    <recommendedName>
        <fullName evidence="3">non-specific serine/threonine protein kinase</fullName>
        <ecNumber evidence="3">2.7.11.1</ecNumber>
    </recommendedName>
</protein>
<keyword evidence="6" id="KW-0808">Transferase</keyword>
<dbReference type="GO" id="GO:0004674">
    <property type="term" value="F:protein serine/threonine kinase activity"/>
    <property type="evidence" value="ECO:0007669"/>
    <property type="project" value="UniProtKB-KW"/>
</dbReference>
<evidence type="ECO:0000256" key="7">
    <source>
        <dbReference type="ARBA" id="ARBA00022741"/>
    </source>
</evidence>
<accession>A0A1E4S6I5</accession>
<keyword evidence="9 12" id="KW-0067">ATP-binding</keyword>
<evidence type="ECO:0000259" key="14">
    <source>
        <dbReference type="PROSITE" id="PS50011"/>
    </source>
</evidence>
<dbReference type="PROSITE" id="PS00107">
    <property type="entry name" value="PROTEIN_KINASE_ATP"/>
    <property type="match status" value="1"/>
</dbReference>
<feature type="domain" description="Protein kinase" evidence="14">
    <location>
        <begin position="33"/>
        <end position="296"/>
    </location>
</feature>
<keyword evidence="8 15" id="KW-0418">Kinase</keyword>
<dbReference type="PROSITE" id="PS00108">
    <property type="entry name" value="PROTEIN_KINASE_ST"/>
    <property type="match status" value="1"/>
</dbReference>
<feature type="compositionally biased region" description="Basic and acidic residues" evidence="13">
    <location>
        <begin position="617"/>
        <end position="631"/>
    </location>
</feature>
<evidence type="ECO:0000256" key="3">
    <source>
        <dbReference type="ARBA" id="ARBA00012513"/>
    </source>
</evidence>
<keyword evidence="5" id="KW-0597">Phosphoprotein</keyword>
<dbReference type="InterPro" id="IPR017441">
    <property type="entry name" value="Protein_kinase_ATP_BS"/>
</dbReference>
<dbReference type="Pfam" id="PF00069">
    <property type="entry name" value="Pkinase"/>
    <property type="match status" value="1"/>
</dbReference>
<dbReference type="InterPro" id="IPR000719">
    <property type="entry name" value="Prot_kinase_dom"/>
</dbReference>
<dbReference type="InterPro" id="IPR008271">
    <property type="entry name" value="Ser/Thr_kinase_AS"/>
</dbReference>
<dbReference type="Gene3D" id="1.10.510.10">
    <property type="entry name" value="Transferase(Phosphotransferase) domain 1"/>
    <property type="match status" value="1"/>
</dbReference>
<proteinExistence type="inferred from homology"/>
<evidence type="ECO:0000313" key="15">
    <source>
        <dbReference type="EMBL" id="ODV75090.1"/>
    </source>
</evidence>
<dbReference type="CDD" id="cd14081">
    <property type="entry name" value="STKc_BRSK1_2"/>
    <property type="match status" value="1"/>
</dbReference>
<comment type="catalytic activity">
    <reaction evidence="11">
        <text>L-seryl-[protein] + ATP = O-phospho-L-seryl-[protein] + ADP + H(+)</text>
        <dbReference type="Rhea" id="RHEA:17989"/>
        <dbReference type="Rhea" id="RHEA-COMP:9863"/>
        <dbReference type="Rhea" id="RHEA-COMP:11604"/>
        <dbReference type="ChEBI" id="CHEBI:15378"/>
        <dbReference type="ChEBI" id="CHEBI:29999"/>
        <dbReference type="ChEBI" id="CHEBI:30616"/>
        <dbReference type="ChEBI" id="CHEBI:83421"/>
        <dbReference type="ChEBI" id="CHEBI:456216"/>
        <dbReference type="EC" id="2.7.11.1"/>
    </reaction>
</comment>
<dbReference type="SMART" id="SM00220">
    <property type="entry name" value="S_TKc"/>
    <property type="match status" value="1"/>
</dbReference>
<dbReference type="InterPro" id="IPR011009">
    <property type="entry name" value="Kinase-like_dom_sf"/>
</dbReference>
<evidence type="ECO:0000256" key="13">
    <source>
        <dbReference type="SAM" id="MobiDB-lite"/>
    </source>
</evidence>
<dbReference type="Pfam" id="PF16797">
    <property type="entry name" value="Fungal_KA1"/>
    <property type="match status" value="1"/>
</dbReference>
<dbReference type="GeneID" id="30989049"/>
<dbReference type="Gene3D" id="3.30.310.220">
    <property type="entry name" value="Fungal kinase associated-1 domain"/>
    <property type="match status" value="1"/>
</dbReference>
<dbReference type="PANTHER" id="PTHR24346:SF110">
    <property type="entry name" value="NON-SPECIFIC SERINE_THREONINE PROTEIN KINASE"/>
    <property type="match status" value="1"/>
</dbReference>
<dbReference type="GO" id="GO:0032161">
    <property type="term" value="C:cleavage apparatus septin structure"/>
    <property type="evidence" value="ECO:0007669"/>
    <property type="project" value="UniProtKB-ARBA"/>
</dbReference>
<dbReference type="AlphaFoldDB" id="A0A1E4S6I5"/>
<comment type="catalytic activity">
    <reaction evidence="10">
        <text>L-threonyl-[protein] + ATP = O-phospho-L-threonyl-[protein] + ADP + H(+)</text>
        <dbReference type="Rhea" id="RHEA:46608"/>
        <dbReference type="Rhea" id="RHEA-COMP:11060"/>
        <dbReference type="Rhea" id="RHEA-COMP:11605"/>
        <dbReference type="ChEBI" id="CHEBI:15378"/>
        <dbReference type="ChEBI" id="CHEBI:30013"/>
        <dbReference type="ChEBI" id="CHEBI:30616"/>
        <dbReference type="ChEBI" id="CHEBI:61977"/>
        <dbReference type="ChEBI" id="CHEBI:456216"/>
        <dbReference type="EC" id="2.7.11.1"/>
    </reaction>
</comment>
<dbReference type="GO" id="GO:0005524">
    <property type="term" value="F:ATP binding"/>
    <property type="evidence" value="ECO:0007669"/>
    <property type="project" value="UniProtKB-UniRule"/>
</dbReference>
<feature type="region of interest" description="Disordered" evidence="13">
    <location>
        <begin position="822"/>
        <end position="901"/>
    </location>
</feature>
<organism evidence="15 16">
    <name type="scientific">Cyberlindnera jadinii (strain ATCC 18201 / CBS 1600 / BCRC 20928 / JCM 3617 / NBRC 0987 / NRRL Y-1542)</name>
    <name type="common">Torula yeast</name>
    <name type="synonym">Candida utilis</name>
    <dbReference type="NCBI Taxonomy" id="983966"/>
    <lineage>
        <taxon>Eukaryota</taxon>
        <taxon>Fungi</taxon>
        <taxon>Dikarya</taxon>
        <taxon>Ascomycota</taxon>
        <taxon>Saccharomycotina</taxon>
        <taxon>Saccharomycetes</taxon>
        <taxon>Phaffomycetales</taxon>
        <taxon>Phaffomycetaceae</taxon>
        <taxon>Cyberlindnera</taxon>
    </lineage>
</organism>
<dbReference type="RefSeq" id="XP_020072129.1">
    <property type="nucleotide sequence ID" value="XM_020214653.1"/>
</dbReference>
<gene>
    <name evidence="15" type="ORF">CYBJADRAFT_166844</name>
</gene>
<feature type="compositionally biased region" description="Basic and acidic residues" evidence="13">
    <location>
        <begin position="955"/>
        <end position="972"/>
    </location>
</feature>
<feature type="compositionally biased region" description="Basic residues" evidence="13">
    <location>
        <begin position="421"/>
        <end position="433"/>
    </location>
</feature>
<feature type="region of interest" description="Disordered" evidence="13">
    <location>
        <begin position="396"/>
        <end position="461"/>
    </location>
</feature>
<dbReference type="GO" id="GO:0005940">
    <property type="term" value="C:septin ring"/>
    <property type="evidence" value="ECO:0007669"/>
    <property type="project" value="UniProtKB-ARBA"/>
</dbReference>
<keyword evidence="4" id="KW-0723">Serine/threonine-protein kinase</keyword>
<dbReference type="InterPro" id="IPR031850">
    <property type="entry name" value="Fungal_KA1_dom"/>
</dbReference>
<evidence type="ECO:0000256" key="8">
    <source>
        <dbReference type="ARBA" id="ARBA00022777"/>
    </source>
</evidence>
<feature type="binding site" evidence="12">
    <location>
        <position position="62"/>
    </location>
    <ligand>
        <name>ATP</name>
        <dbReference type="ChEBI" id="CHEBI:30616"/>
    </ligand>
</feature>
<dbReference type="OMA" id="YNKRRDR"/>
<comment type="similarity">
    <text evidence="2">Belongs to the protein kinase superfamily. CAMK Ser/Thr protein kinase family. NIM1 subfamily.</text>
</comment>
<dbReference type="STRING" id="983966.A0A1E4S6I5"/>
<name>A0A1E4S6I5_CYBJN</name>
<evidence type="ECO:0000256" key="1">
    <source>
        <dbReference type="ARBA" id="ARBA00004266"/>
    </source>
</evidence>
<feature type="compositionally biased region" description="Basic and acidic residues" evidence="13">
    <location>
        <begin position="587"/>
        <end position="609"/>
    </location>
</feature>
<feature type="compositionally biased region" description="Low complexity" evidence="13">
    <location>
        <begin position="396"/>
        <end position="406"/>
    </location>
</feature>
<dbReference type="OrthoDB" id="504170at2759"/>
<feature type="region of interest" description="Disordered" evidence="13">
    <location>
        <begin position="587"/>
        <end position="643"/>
    </location>
</feature>
<evidence type="ECO:0000256" key="5">
    <source>
        <dbReference type="ARBA" id="ARBA00022553"/>
    </source>
</evidence>
<sequence length="1118" mass="125382">MSYHSRQPSVASSLLSSMTFNNNTSQINKIGPWRLGKTLGAGSTGRVLLAENVNSGQRAAVKVISKSVLNSLEQADDKGRDAAGLAYGIEREIIIMKLLNHPNVLRLYDVWETSKSLYLILEYVEGGELFDLLVERGPLGEEEAVRYFRQIIMGASYCHALGICHRDLKPENLLLDHDLNVKLADFGMAALENNDRLLETSCGSPHYAAPEIVSGKRYHGFESDVWSCGVILFALLTGRLPFDDENIRSLLLKVQSGVFEMPTELSKEAQDLISKMLCINPDNRIKTHKVLEHPLLQKYPISPVDSKTMKELPNPNSYLNQIARREDIDESILRNLVILWHGRDKSEIIDNLLTPESTTEKIFYFLLLRYRHNQSNSSLIRSLSIAKSVTNNNLRNSVTASSSTSFKSKKNRRSLISASSSHRKSVSFNNKRKSLTDSPKRQSPKRQSVGPFTDENQPPVPRHVYEAATGASTGAAAVSTAGATSNSKRRSVRASLLPNKRSSITTKLISVYSKLANDNEWVYIDQEAKRASSDFATLCDEIFEHEKYEQMRLEQAKRQAELEAKREQERLEQLRIEEEERAIREHERAEIDARTEAEAKRRAEAEAEAKLVSQSDENDKYDHEPKLENAKLRSTSGPQSRASQLLDRDEILKIQKRATTNPFQTRPKSKLDPGLNFNAEDWRQSKVLYDENDFVTQAIRRSKFLGSKYDLSIKRASIIKKNQDFDFNHPSGEPDASQPDALVEGVQWDGPKTIADVKIPQVTRKSRLYSSSNKRLSVLSIYSTKASYKDLASKLHNLQEAEASRGVVDAPPLKETIREEIREETAETKPAAVESEESTASKGLRMSFADRLTALESNDEGTSSEPKDGAPVVVVEVDDPVDGQKKNIDLPTLPDLDDSSLGQKISAADKKAGTLKKSPLPTPKQRFELYKDSSDEQPVDSDAPPLPLPKAPRTSTKDKKPLDDITKDENKRNVSGGSFFRKWSKGKKEMDELDRRGGSSFFRIFSSGSSKPMKKTLNTVYDPSEMYMTLKRLLNGWSDYGLGRLSNNDTELTISGEITKNNVIGVNRAQFKVYVEKHGKKGSKVTFNKVKGSSKTFKTLVDEIERIMARENVLAFSA</sequence>
<dbReference type="EMBL" id="KV453927">
    <property type="protein sequence ID" value="ODV75090.1"/>
    <property type="molecule type" value="Genomic_DNA"/>
</dbReference>
<feature type="region of interest" description="Disordered" evidence="13">
    <location>
        <begin position="930"/>
        <end position="979"/>
    </location>
</feature>
<evidence type="ECO:0000256" key="12">
    <source>
        <dbReference type="PROSITE-ProRule" id="PRU10141"/>
    </source>
</evidence>
<evidence type="ECO:0000256" key="2">
    <source>
        <dbReference type="ARBA" id="ARBA00010791"/>
    </source>
</evidence>
<dbReference type="SUPFAM" id="SSF56112">
    <property type="entry name" value="Protein kinase-like (PK-like)"/>
    <property type="match status" value="1"/>
</dbReference>
<reference evidence="15 16" key="1">
    <citation type="journal article" date="2016" name="Proc. Natl. Acad. Sci. U.S.A.">
        <title>Comparative genomics of biotechnologically important yeasts.</title>
        <authorList>
            <person name="Riley R."/>
            <person name="Haridas S."/>
            <person name="Wolfe K.H."/>
            <person name="Lopes M.R."/>
            <person name="Hittinger C.T."/>
            <person name="Goeker M."/>
            <person name="Salamov A.A."/>
            <person name="Wisecaver J.H."/>
            <person name="Long T.M."/>
            <person name="Calvey C.H."/>
            <person name="Aerts A.L."/>
            <person name="Barry K.W."/>
            <person name="Choi C."/>
            <person name="Clum A."/>
            <person name="Coughlan A.Y."/>
            <person name="Deshpande S."/>
            <person name="Douglass A.P."/>
            <person name="Hanson S.J."/>
            <person name="Klenk H.-P."/>
            <person name="LaButti K.M."/>
            <person name="Lapidus A."/>
            <person name="Lindquist E.A."/>
            <person name="Lipzen A.M."/>
            <person name="Meier-Kolthoff J.P."/>
            <person name="Ohm R.A."/>
            <person name="Otillar R.P."/>
            <person name="Pangilinan J.L."/>
            <person name="Peng Y."/>
            <person name="Rokas A."/>
            <person name="Rosa C.A."/>
            <person name="Scheuner C."/>
            <person name="Sibirny A.A."/>
            <person name="Slot J.C."/>
            <person name="Stielow J.B."/>
            <person name="Sun H."/>
            <person name="Kurtzman C.P."/>
            <person name="Blackwell M."/>
            <person name="Grigoriev I.V."/>
            <person name="Jeffries T.W."/>
        </authorList>
    </citation>
    <scope>NUCLEOTIDE SEQUENCE [LARGE SCALE GENOMIC DNA]</scope>
    <source>
        <strain evidence="16">ATCC 18201 / CBS 1600 / BCRC 20928 / JCM 3617 / NBRC 0987 / NRRL Y-1542</strain>
    </source>
</reference>
<dbReference type="CDD" id="cd12194">
    <property type="entry name" value="Kcc4p_like_C"/>
    <property type="match status" value="1"/>
</dbReference>
<dbReference type="GO" id="GO:0044879">
    <property type="term" value="P:mitotic morphogenesis checkpoint signaling"/>
    <property type="evidence" value="ECO:0007669"/>
    <property type="project" value="UniProtKB-ARBA"/>
</dbReference>
<dbReference type="PANTHER" id="PTHR24346">
    <property type="entry name" value="MAP/MICROTUBULE AFFINITY-REGULATING KINASE"/>
    <property type="match status" value="1"/>
</dbReference>
<dbReference type="FunFam" id="1.10.510.10:FF:000394">
    <property type="entry name" value="Serine/threonine-protein kinase HSL1"/>
    <property type="match status" value="1"/>
</dbReference>
<dbReference type="EC" id="2.7.11.1" evidence="3"/>
<evidence type="ECO:0000256" key="4">
    <source>
        <dbReference type="ARBA" id="ARBA00022527"/>
    </source>
</evidence>
<keyword evidence="7 12" id="KW-0547">Nucleotide-binding</keyword>
<evidence type="ECO:0000313" key="16">
    <source>
        <dbReference type="Proteomes" id="UP000094389"/>
    </source>
</evidence>
<evidence type="ECO:0000256" key="10">
    <source>
        <dbReference type="ARBA" id="ARBA00047899"/>
    </source>
</evidence>
<dbReference type="Proteomes" id="UP000094389">
    <property type="component" value="Unassembled WGS sequence"/>
</dbReference>
<dbReference type="PROSITE" id="PS50011">
    <property type="entry name" value="PROTEIN_KINASE_DOM"/>
    <property type="match status" value="1"/>
</dbReference>
<comment type="subcellular location">
    <subcellularLocation>
        <location evidence="1">Bud neck</location>
    </subcellularLocation>
</comment>
<dbReference type="InterPro" id="IPR043024">
    <property type="entry name" value="KA1_sf_fungal"/>
</dbReference>